<organism evidence="2 3">
    <name type="scientific">Agaribacillus aureus</name>
    <dbReference type="NCBI Taxonomy" id="3051825"/>
    <lineage>
        <taxon>Bacteria</taxon>
        <taxon>Pseudomonadati</taxon>
        <taxon>Bacteroidota</taxon>
        <taxon>Cytophagia</taxon>
        <taxon>Cytophagales</taxon>
        <taxon>Splendidivirgaceae</taxon>
        <taxon>Agaribacillus</taxon>
    </lineage>
</organism>
<keyword evidence="3" id="KW-1185">Reference proteome</keyword>
<dbReference type="InterPro" id="IPR024775">
    <property type="entry name" value="DinB-like"/>
</dbReference>
<dbReference type="EMBL" id="JAUJEB010000006">
    <property type="protein sequence ID" value="MDN5215153.1"/>
    <property type="molecule type" value="Genomic_DNA"/>
</dbReference>
<dbReference type="Pfam" id="PF12867">
    <property type="entry name" value="DinB_2"/>
    <property type="match status" value="1"/>
</dbReference>
<accession>A0ABT8LBX6</accession>
<evidence type="ECO:0000259" key="1">
    <source>
        <dbReference type="Pfam" id="PF12867"/>
    </source>
</evidence>
<evidence type="ECO:0000313" key="2">
    <source>
        <dbReference type="EMBL" id="MDN5215153.1"/>
    </source>
</evidence>
<evidence type="ECO:0000313" key="3">
    <source>
        <dbReference type="Proteomes" id="UP001172083"/>
    </source>
</evidence>
<dbReference type="Proteomes" id="UP001172083">
    <property type="component" value="Unassembled WGS sequence"/>
</dbReference>
<gene>
    <name evidence="2" type="ORF">QQ020_23945</name>
</gene>
<comment type="caution">
    <text evidence="2">The sequence shown here is derived from an EMBL/GenBank/DDBJ whole genome shotgun (WGS) entry which is preliminary data.</text>
</comment>
<proteinExistence type="predicted"/>
<reference evidence="2" key="1">
    <citation type="submission" date="2023-06" db="EMBL/GenBank/DDBJ databases">
        <title>Genomic of Agaribacillus aureum.</title>
        <authorList>
            <person name="Wang G."/>
        </authorList>
    </citation>
    <scope>NUCLEOTIDE SEQUENCE</scope>
    <source>
        <strain evidence="2">BMA12</strain>
    </source>
</reference>
<dbReference type="SUPFAM" id="SSF109854">
    <property type="entry name" value="DinB/YfiT-like putative metalloenzymes"/>
    <property type="match status" value="1"/>
</dbReference>
<dbReference type="InterPro" id="IPR034660">
    <property type="entry name" value="DinB/YfiT-like"/>
</dbReference>
<protein>
    <submittedName>
        <fullName evidence="2">DinB family protein</fullName>
    </submittedName>
</protein>
<sequence>MKDSNFINERLKRGQQANEKVEKEFSNLTTEQLNWKPAAKTWSIAECLQHLIIADSCYFGDLKLIASDMYQMTFWERYSPFSGLLGKVLKSQMKEQVTKKMVTHTKLTPTYSTYQLDLLDNYKDNLRYFMDLVSKCHNADLDKFIINSPTITWITYSLRDALEFLFEHEHRHINQAIRVTENERFPK</sequence>
<name>A0ABT8LBX6_9BACT</name>
<feature type="domain" description="DinB-like" evidence="1">
    <location>
        <begin position="16"/>
        <end position="176"/>
    </location>
</feature>
<dbReference type="Gene3D" id="1.20.120.450">
    <property type="entry name" value="dinb family like domain"/>
    <property type="match status" value="1"/>
</dbReference>
<dbReference type="RefSeq" id="WP_346760492.1">
    <property type="nucleotide sequence ID" value="NZ_JAUJEB010000006.1"/>
</dbReference>